<feature type="compositionally biased region" description="Polar residues" evidence="1">
    <location>
        <begin position="10"/>
        <end position="30"/>
    </location>
</feature>
<feature type="compositionally biased region" description="Polar residues" evidence="1">
    <location>
        <begin position="253"/>
        <end position="264"/>
    </location>
</feature>
<dbReference type="Proteomes" id="UP000244855">
    <property type="component" value="Unassembled WGS sequence"/>
</dbReference>
<feature type="compositionally biased region" description="Polar residues" evidence="1">
    <location>
        <begin position="59"/>
        <end position="70"/>
    </location>
</feature>
<feature type="compositionally biased region" description="Polar residues" evidence="1">
    <location>
        <begin position="478"/>
        <end position="489"/>
    </location>
</feature>
<feature type="region of interest" description="Disordered" evidence="1">
    <location>
        <begin position="451"/>
        <end position="631"/>
    </location>
</feature>
<feature type="compositionally biased region" description="Polar residues" evidence="1">
    <location>
        <begin position="601"/>
        <end position="616"/>
    </location>
</feature>
<feature type="region of interest" description="Disordered" evidence="1">
    <location>
        <begin position="214"/>
        <end position="292"/>
    </location>
</feature>
<evidence type="ECO:0000313" key="3">
    <source>
        <dbReference type="Proteomes" id="UP000244855"/>
    </source>
</evidence>
<name>A0A2V1D8Z5_9PLEO</name>
<accession>A0A2V1D8Z5</accession>
<feature type="compositionally biased region" description="Basic residues" evidence="1">
    <location>
        <begin position="544"/>
        <end position="559"/>
    </location>
</feature>
<feature type="region of interest" description="Disordered" evidence="1">
    <location>
        <begin position="682"/>
        <end position="702"/>
    </location>
</feature>
<feature type="region of interest" description="Disordered" evidence="1">
    <location>
        <begin position="1"/>
        <end position="91"/>
    </location>
</feature>
<evidence type="ECO:0000256" key="1">
    <source>
        <dbReference type="SAM" id="MobiDB-lite"/>
    </source>
</evidence>
<organism evidence="2 3">
    <name type="scientific">Periconia macrospinosa</name>
    <dbReference type="NCBI Taxonomy" id="97972"/>
    <lineage>
        <taxon>Eukaryota</taxon>
        <taxon>Fungi</taxon>
        <taxon>Dikarya</taxon>
        <taxon>Ascomycota</taxon>
        <taxon>Pezizomycotina</taxon>
        <taxon>Dothideomycetes</taxon>
        <taxon>Pleosporomycetidae</taxon>
        <taxon>Pleosporales</taxon>
        <taxon>Massarineae</taxon>
        <taxon>Periconiaceae</taxon>
        <taxon>Periconia</taxon>
    </lineage>
</organism>
<feature type="compositionally biased region" description="Polar residues" evidence="1">
    <location>
        <begin position="78"/>
        <end position="91"/>
    </location>
</feature>
<dbReference type="AlphaFoldDB" id="A0A2V1D8Z5"/>
<reference evidence="2 3" key="1">
    <citation type="journal article" date="2018" name="Sci. Rep.">
        <title>Comparative genomics provides insights into the lifestyle and reveals functional heterogeneity of dark septate endophytic fungi.</title>
        <authorList>
            <person name="Knapp D.G."/>
            <person name="Nemeth J.B."/>
            <person name="Barry K."/>
            <person name="Hainaut M."/>
            <person name="Henrissat B."/>
            <person name="Johnson J."/>
            <person name="Kuo A."/>
            <person name="Lim J.H.P."/>
            <person name="Lipzen A."/>
            <person name="Nolan M."/>
            <person name="Ohm R.A."/>
            <person name="Tamas L."/>
            <person name="Grigoriev I.V."/>
            <person name="Spatafora J.W."/>
            <person name="Nagy L.G."/>
            <person name="Kovacs G.M."/>
        </authorList>
    </citation>
    <scope>NUCLEOTIDE SEQUENCE [LARGE SCALE GENOMIC DNA]</scope>
    <source>
        <strain evidence="2 3">DSE2036</strain>
    </source>
</reference>
<dbReference type="EMBL" id="KZ805529">
    <property type="protein sequence ID" value="PVH94570.1"/>
    <property type="molecule type" value="Genomic_DNA"/>
</dbReference>
<feature type="compositionally biased region" description="Acidic residues" evidence="1">
    <location>
        <begin position="687"/>
        <end position="702"/>
    </location>
</feature>
<protein>
    <submittedName>
        <fullName evidence="2">Uncharacterized protein</fullName>
    </submittedName>
</protein>
<feature type="compositionally biased region" description="Polar residues" evidence="1">
    <location>
        <begin position="279"/>
        <end position="288"/>
    </location>
</feature>
<feature type="compositionally biased region" description="Low complexity" evidence="1">
    <location>
        <begin position="570"/>
        <end position="589"/>
    </location>
</feature>
<feature type="compositionally biased region" description="Pro residues" evidence="1">
    <location>
        <begin position="510"/>
        <end position="526"/>
    </location>
</feature>
<proteinExistence type="predicted"/>
<keyword evidence="3" id="KW-1185">Reference proteome</keyword>
<feature type="region of interest" description="Disordered" evidence="1">
    <location>
        <begin position="382"/>
        <end position="418"/>
    </location>
</feature>
<feature type="compositionally biased region" description="Basic and acidic residues" evidence="1">
    <location>
        <begin position="46"/>
        <end position="58"/>
    </location>
</feature>
<evidence type="ECO:0000313" key="2">
    <source>
        <dbReference type="EMBL" id="PVH94570.1"/>
    </source>
</evidence>
<dbReference type="OrthoDB" id="270171at2759"/>
<feature type="compositionally biased region" description="Polar residues" evidence="1">
    <location>
        <begin position="392"/>
        <end position="418"/>
    </location>
</feature>
<feature type="compositionally biased region" description="Basic and acidic residues" evidence="1">
    <location>
        <begin position="560"/>
        <end position="569"/>
    </location>
</feature>
<gene>
    <name evidence="2" type="ORF">DM02DRAFT_676112</name>
</gene>
<sequence>MGANVPSALNPESRSQQTLHGANPSSSLQQIKVPRYLDGKNPYGRILEEIDHPYRESKQLSTSPPSQLGSNVKGRPRTTGSFNFKTRTTPQHAYEITKRGPSSLPPQLLDQTVKKTSFQVAKRFFEDKANVPPTSLPRPSKQPNTSGYVLARKNFFESKARESQKEPPSLPKRLDHTQQFGLVRHNRPNTVIPKVVLTMPNDFLGEEISNSRRRSTNVFSQPQRVPQALGSRWPGKTQHSKVNVTPRDVVASSVKSHVEPSNTVAGDISYDGTSRDNHNTSQRTTSPTVFPIGNDSLKSGYYSIEVLNDIDNDGGCGHRRTHDFGYHNARIRSNPTLQTYRAPLQDPGKWTKRSCGHFSSVRAIESREEAVKTPCKQCSIKSTDSPAAHLNPIQSSHAPYKSTRTYSSVQDKNIPSSTPYAEDLVQDLGQILDSILQEHQNTLQKVIHNLDSSRQQQQRQPNSPDREPPFHSLCESVAKTTTQEQCQDTISRRRPPWLQHETPTPRHRPFTPPNTSPSPRQPPSSPPYDRRASVSPNAMYPPLPRHHHHHQQQHHQHHLLYHESHDTDSHCPTYTPHTNTTTPHHQQTQPQPPPSPSSSPFYNHTFSPPSPRNSLNTPTPAPTPTCPHRRPSITIIEDTAAPGALEGNNDTIATTTTTTTTTADQVIDLIYDTAHVLGVDFEKGAGEEGEEDGDGEGEGEGV</sequence>